<evidence type="ECO:0000313" key="2">
    <source>
        <dbReference type="EMBL" id="GFY87639.1"/>
    </source>
</evidence>
<organism evidence="2 3">
    <name type="scientific">Actinidia rufa</name>
    <dbReference type="NCBI Taxonomy" id="165716"/>
    <lineage>
        <taxon>Eukaryota</taxon>
        <taxon>Viridiplantae</taxon>
        <taxon>Streptophyta</taxon>
        <taxon>Embryophyta</taxon>
        <taxon>Tracheophyta</taxon>
        <taxon>Spermatophyta</taxon>
        <taxon>Magnoliopsida</taxon>
        <taxon>eudicotyledons</taxon>
        <taxon>Gunneridae</taxon>
        <taxon>Pentapetalae</taxon>
        <taxon>asterids</taxon>
        <taxon>Ericales</taxon>
        <taxon>Actinidiaceae</taxon>
        <taxon>Actinidia</taxon>
    </lineage>
</organism>
<proteinExistence type="predicted"/>
<dbReference type="Proteomes" id="UP000585474">
    <property type="component" value="Unassembled WGS sequence"/>
</dbReference>
<protein>
    <submittedName>
        <fullName evidence="2">Uncharacterized protein</fullName>
    </submittedName>
</protein>
<dbReference type="EMBL" id="BJWL01000005">
    <property type="protein sequence ID" value="GFY87639.1"/>
    <property type="molecule type" value="Genomic_DNA"/>
</dbReference>
<dbReference type="AlphaFoldDB" id="A0A7J0ENT1"/>
<sequence length="142" mass="15803">MWMYNAKAPTKAAALGWHQHGSGSDGIKPPVSEFGAPRAHHPPQATQCKMETLRATHTPSDRNSGLLDAYEMERISRQLDDYMEGSESSEDVKREKKSKGGKGFWLVRHGMVGCGGLRDDVVEPTRGFRVKQPLKKRGEANR</sequence>
<keyword evidence="3" id="KW-1185">Reference proteome</keyword>
<gene>
    <name evidence="2" type="ORF">Acr_05g0012780</name>
</gene>
<reference evidence="2 3" key="1">
    <citation type="submission" date="2019-07" db="EMBL/GenBank/DDBJ databases">
        <title>De Novo Assembly of kiwifruit Actinidia rufa.</title>
        <authorList>
            <person name="Sugita-Konishi S."/>
            <person name="Sato K."/>
            <person name="Mori E."/>
            <person name="Abe Y."/>
            <person name="Kisaki G."/>
            <person name="Hamano K."/>
            <person name="Suezawa K."/>
            <person name="Otani M."/>
            <person name="Fukuda T."/>
            <person name="Manabe T."/>
            <person name="Gomi K."/>
            <person name="Tabuchi M."/>
            <person name="Akimitsu K."/>
            <person name="Kataoka I."/>
        </authorList>
    </citation>
    <scope>NUCLEOTIDE SEQUENCE [LARGE SCALE GENOMIC DNA]</scope>
    <source>
        <strain evidence="3">cv. Fuchu</strain>
    </source>
</reference>
<evidence type="ECO:0000256" key="1">
    <source>
        <dbReference type="SAM" id="MobiDB-lite"/>
    </source>
</evidence>
<dbReference type="OrthoDB" id="1880786at2759"/>
<accession>A0A7J0ENT1</accession>
<evidence type="ECO:0000313" key="3">
    <source>
        <dbReference type="Proteomes" id="UP000585474"/>
    </source>
</evidence>
<comment type="caution">
    <text evidence="2">The sequence shown here is derived from an EMBL/GenBank/DDBJ whole genome shotgun (WGS) entry which is preliminary data.</text>
</comment>
<name>A0A7J0ENT1_9ERIC</name>
<dbReference type="PANTHER" id="PTHR34665">
    <property type="entry name" value="DUF3741 DOMAIN-CONTAINING PROTEIN"/>
    <property type="match status" value="1"/>
</dbReference>
<feature type="region of interest" description="Disordered" evidence="1">
    <location>
        <begin position="79"/>
        <end position="102"/>
    </location>
</feature>
<dbReference type="PANTHER" id="PTHR34665:SF4">
    <property type="entry name" value="DUF3741 DOMAIN-CONTAINING PROTEIN"/>
    <property type="match status" value="1"/>
</dbReference>
<feature type="region of interest" description="Disordered" evidence="1">
    <location>
        <begin position="116"/>
        <end position="142"/>
    </location>
</feature>